<accession>A0AAV2ZEA4</accession>
<dbReference type="GO" id="GO:0005524">
    <property type="term" value="F:ATP binding"/>
    <property type="evidence" value="ECO:0007669"/>
    <property type="project" value="InterPro"/>
</dbReference>
<evidence type="ECO:0000313" key="3">
    <source>
        <dbReference type="Proteomes" id="UP001146120"/>
    </source>
</evidence>
<evidence type="ECO:0000259" key="1">
    <source>
        <dbReference type="PROSITE" id="PS50011"/>
    </source>
</evidence>
<reference evidence="2" key="2">
    <citation type="journal article" date="2023" name="Microbiol Resour">
        <title>Decontamination and Annotation of the Draft Genome Sequence of the Oomycete Lagenidium giganteum ARSEF 373.</title>
        <authorList>
            <person name="Morgan W.R."/>
            <person name="Tartar A."/>
        </authorList>
    </citation>
    <scope>NUCLEOTIDE SEQUENCE</scope>
    <source>
        <strain evidence="2">ARSEF 373</strain>
    </source>
</reference>
<name>A0AAV2ZEA4_9STRA</name>
<dbReference type="PROSITE" id="PS50011">
    <property type="entry name" value="PROTEIN_KINASE_DOM"/>
    <property type="match status" value="1"/>
</dbReference>
<dbReference type="PANTHER" id="PTHR44329:SF214">
    <property type="entry name" value="PROTEIN KINASE DOMAIN-CONTAINING PROTEIN"/>
    <property type="match status" value="1"/>
</dbReference>
<reference evidence="2" key="1">
    <citation type="submission" date="2022-11" db="EMBL/GenBank/DDBJ databases">
        <authorList>
            <person name="Morgan W.R."/>
            <person name="Tartar A."/>
        </authorList>
    </citation>
    <scope>NUCLEOTIDE SEQUENCE</scope>
    <source>
        <strain evidence="2">ARSEF 373</strain>
    </source>
</reference>
<dbReference type="PANTHER" id="PTHR44329">
    <property type="entry name" value="SERINE/THREONINE-PROTEIN KINASE TNNI3K-RELATED"/>
    <property type="match status" value="1"/>
</dbReference>
<organism evidence="2 3">
    <name type="scientific">Lagenidium giganteum</name>
    <dbReference type="NCBI Taxonomy" id="4803"/>
    <lineage>
        <taxon>Eukaryota</taxon>
        <taxon>Sar</taxon>
        <taxon>Stramenopiles</taxon>
        <taxon>Oomycota</taxon>
        <taxon>Peronosporomycetes</taxon>
        <taxon>Pythiales</taxon>
        <taxon>Pythiaceae</taxon>
    </lineage>
</organism>
<dbReference type="Proteomes" id="UP001146120">
    <property type="component" value="Unassembled WGS sequence"/>
</dbReference>
<dbReference type="AlphaFoldDB" id="A0AAV2ZEA4"/>
<dbReference type="SUPFAM" id="SSF56112">
    <property type="entry name" value="Protein kinase-like (PK-like)"/>
    <property type="match status" value="1"/>
</dbReference>
<dbReference type="InterPro" id="IPR000719">
    <property type="entry name" value="Prot_kinase_dom"/>
</dbReference>
<comment type="caution">
    <text evidence="2">The sequence shown here is derived from an EMBL/GenBank/DDBJ whole genome shotgun (WGS) entry which is preliminary data.</text>
</comment>
<dbReference type="Pfam" id="PF07714">
    <property type="entry name" value="PK_Tyr_Ser-Thr"/>
    <property type="match status" value="1"/>
</dbReference>
<gene>
    <name evidence="2" type="ORF">N0F65_011485</name>
</gene>
<dbReference type="InterPro" id="IPR051681">
    <property type="entry name" value="Ser/Thr_Kinases-Pseudokinases"/>
</dbReference>
<dbReference type="EMBL" id="DAKRPA010000018">
    <property type="protein sequence ID" value="DBA03584.1"/>
    <property type="molecule type" value="Genomic_DNA"/>
</dbReference>
<sequence>MREQGESDSTKVASFLVDLRYQLVNQRQVGQQVDFSDQDLTKEERRLMQDIWREIGNLTSVENVWFMDKASITFKPGEDPASPNNEKNLFHATINNGAKVVVKAVKEPSATDIARFEQESSRWYKLRHPNILPLYAAYNKSPLLYVMEDAELGDFRSHIQQHPDRFWQLFLDAARGLDYLHEQKIVHGNLKCNNLLVLANGRGVISDFSYSFVRLNSKLSFKEQTPSLNWKAPECFNPDYDEREKNRLNARFQSDIYSLGMCMFEAWTGKSPYEGLPDAIVEAKKFAGELPEDTEGKVPEDAWQLIRDMCKKEFTKRETLKIVISRMEKLMRECKPYPVVEVQPNVGIVHNQPLRALILTLHQEVSWLSVWSHFSKKPPKGTCD</sequence>
<protein>
    <recommendedName>
        <fullName evidence="1">Protein kinase domain-containing protein</fullName>
    </recommendedName>
</protein>
<dbReference type="GO" id="GO:0004674">
    <property type="term" value="F:protein serine/threonine kinase activity"/>
    <property type="evidence" value="ECO:0007669"/>
    <property type="project" value="TreeGrafter"/>
</dbReference>
<keyword evidence="3" id="KW-1185">Reference proteome</keyword>
<dbReference type="InterPro" id="IPR001245">
    <property type="entry name" value="Ser-Thr/Tyr_kinase_cat_dom"/>
</dbReference>
<dbReference type="InterPro" id="IPR011009">
    <property type="entry name" value="Kinase-like_dom_sf"/>
</dbReference>
<dbReference type="Gene3D" id="1.10.510.10">
    <property type="entry name" value="Transferase(Phosphotransferase) domain 1"/>
    <property type="match status" value="1"/>
</dbReference>
<evidence type="ECO:0000313" key="2">
    <source>
        <dbReference type="EMBL" id="DBA03584.1"/>
    </source>
</evidence>
<feature type="domain" description="Protein kinase" evidence="1">
    <location>
        <begin position="49"/>
        <end position="330"/>
    </location>
</feature>
<proteinExistence type="predicted"/>